<proteinExistence type="predicted"/>
<accession>A0A9X7VZX3</accession>
<dbReference type="AlphaFoldDB" id="A0A9X7VZX3"/>
<keyword evidence="3" id="KW-1185">Reference proteome</keyword>
<dbReference type="Gene3D" id="3.40.50.1820">
    <property type="entry name" value="alpha/beta hydrolase"/>
    <property type="match status" value="1"/>
</dbReference>
<sequence length="271" mass="30137">MPLNTGWIRYGQDEQYIGYVARPEKVDQALPTVIVFQEIWGVDEHIQDVTRRFGEAGYVAFAPDLYARNGERLQGLEADRIEAVKNFLENMPPTAWHDAGERDKALAALPGNQGQLVGETFSRLFGGLDMDNYTEQLVATTKFLRQEFEASKGQKIGSVGFCMGGALSAHLAGHDAQLAGAVMFYGRAPKQEVLEKIACPVRGFFGELDVQLTSTVPAFADAMKAAGKDFEYIVYEGAHHAFFNDSRRSYNVDASRDAFTRTLDFFNSRLK</sequence>
<reference evidence="2 3" key="1">
    <citation type="submission" date="2021-02" db="EMBL/GenBank/DDBJ databases">
        <title>Alicyclobacillus curvatus sp. nov. and Alicyclobacillus mengziensis sp. nov., two acidophilic bacteria isolated from acid mine drainage.</title>
        <authorList>
            <person name="Huang Y."/>
        </authorList>
    </citation>
    <scope>NUCLEOTIDE SEQUENCE [LARGE SCALE GENOMIC DNA]</scope>
    <source>
        <strain evidence="2 3">S30H14</strain>
    </source>
</reference>
<dbReference type="EMBL" id="CP071182">
    <property type="protein sequence ID" value="QSO48126.1"/>
    <property type="molecule type" value="Genomic_DNA"/>
</dbReference>
<dbReference type="SUPFAM" id="SSF53474">
    <property type="entry name" value="alpha/beta-Hydrolases"/>
    <property type="match status" value="1"/>
</dbReference>
<organism evidence="2 3">
    <name type="scientific">Alicyclobacillus mengziensis</name>
    <dbReference type="NCBI Taxonomy" id="2931921"/>
    <lineage>
        <taxon>Bacteria</taxon>
        <taxon>Bacillati</taxon>
        <taxon>Bacillota</taxon>
        <taxon>Bacilli</taxon>
        <taxon>Bacillales</taxon>
        <taxon>Alicyclobacillaceae</taxon>
        <taxon>Alicyclobacillus</taxon>
    </lineage>
</organism>
<gene>
    <name evidence="2" type="ORF">JZ786_03695</name>
</gene>
<evidence type="ECO:0000259" key="1">
    <source>
        <dbReference type="Pfam" id="PF01738"/>
    </source>
</evidence>
<dbReference type="Pfam" id="PF01738">
    <property type="entry name" value="DLH"/>
    <property type="match status" value="1"/>
</dbReference>
<dbReference type="RefSeq" id="WP_206657464.1">
    <property type="nucleotide sequence ID" value="NZ_CP071182.1"/>
</dbReference>
<dbReference type="Proteomes" id="UP000663505">
    <property type="component" value="Chromosome"/>
</dbReference>
<name>A0A9X7VZX3_9BACL</name>
<protein>
    <submittedName>
        <fullName evidence="2">Dienelactone hydrolase family protein</fullName>
    </submittedName>
</protein>
<dbReference type="KEGG" id="afx:JZ786_03695"/>
<dbReference type="PANTHER" id="PTHR46623">
    <property type="entry name" value="CARBOXYMETHYLENEBUTENOLIDASE-RELATED"/>
    <property type="match status" value="1"/>
</dbReference>
<feature type="domain" description="Dienelactone hydrolase" evidence="1">
    <location>
        <begin position="18"/>
        <end position="268"/>
    </location>
</feature>
<evidence type="ECO:0000313" key="3">
    <source>
        <dbReference type="Proteomes" id="UP000663505"/>
    </source>
</evidence>
<dbReference type="InterPro" id="IPR002925">
    <property type="entry name" value="Dienelactn_hydro"/>
</dbReference>
<dbReference type="InterPro" id="IPR051049">
    <property type="entry name" value="Dienelactone_hydrolase-like"/>
</dbReference>
<dbReference type="InterPro" id="IPR029058">
    <property type="entry name" value="AB_hydrolase_fold"/>
</dbReference>
<dbReference type="PANTHER" id="PTHR46623:SF6">
    <property type="entry name" value="ALPHA_BETA-HYDROLASES SUPERFAMILY PROTEIN"/>
    <property type="match status" value="1"/>
</dbReference>
<dbReference type="GO" id="GO:0016787">
    <property type="term" value="F:hydrolase activity"/>
    <property type="evidence" value="ECO:0007669"/>
    <property type="project" value="UniProtKB-KW"/>
</dbReference>
<keyword evidence="2" id="KW-0378">Hydrolase</keyword>
<evidence type="ECO:0000313" key="2">
    <source>
        <dbReference type="EMBL" id="QSO48126.1"/>
    </source>
</evidence>